<reference evidence="2" key="1">
    <citation type="submission" date="2020-05" db="EMBL/GenBank/DDBJ databases">
        <authorList>
            <person name="Chiriac C."/>
            <person name="Salcher M."/>
            <person name="Ghai R."/>
            <person name="Kavagutti S V."/>
        </authorList>
    </citation>
    <scope>NUCLEOTIDE SEQUENCE</scope>
</reference>
<accession>A0A6J6RNM1</accession>
<gene>
    <name evidence="2" type="ORF">UFOPK2683_00851</name>
</gene>
<dbReference type="EMBL" id="CAEZYK010000042">
    <property type="protein sequence ID" value="CAB4724079.1"/>
    <property type="molecule type" value="Genomic_DNA"/>
</dbReference>
<feature type="compositionally biased region" description="Polar residues" evidence="1">
    <location>
        <begin position="16"/>
        <end position="26"/>
    </location>
</feature>
<protein>
    <submittedName>
        <fullName evidence="2">Unannotated protein</fullName>
    </submittedName>
</protein>
<feature type="region of interest" description="Disordered" evidence="1">
    <location>
        <begin position="1"/>
        <end position="26"/>
    </location>
</feature>
<dbReference type="AlphaFoldDB" id="A0A6J6RNM1"/>
<evidence type="ECO:0000256" key="1">
    <source>
        <dbReference type="SAM" id="MobiDB-lite"/>
    </source>
</evidence>
<name>A0A6J6RNM1_9ZZZZ</name>
<evidence type="ECO:0000313" key="2">
    <source>
        <dbReference type="EMBL" id="CAB4724079.1"/>
    </source>
</evidence>
<proteinExistence type="predicted"/>
<sequence>MPMTSPVERISGPRMVSTSGNLLNGSTASFTATFPRAGLLSKPSARSSSNVEPTITRAATLARGIPVALLTNGIVLLARGFASKIKTSESLTAN</sequence>
<organism evidence="2">
    <name type="scientific">freshwater metagenome</name>
    <dbReference type="NCBI Taxonomy" id="449393"/>
    <lineage>
        <taxon>unclassified sequences</taxon>
        <taxon>metagenomes</taxon>
        <taxon>ecological metagenomes</taxon>
    </lineage>
</organism>